<keyword evidence="2" id="KW-1185">Reference proteome</keyword>
<dbReference type="Proteomes" id="UP001175228">
    <property type="component" value="Unassembled WGS sequence"/>
</dbReference>
<name>A0AA39UQS2_9AGAR</name>
<proteinExistence type="predicted"/>
<gene>
    <name evidence="1" type="ORF">EDD18DRAFT_1102713</name>
</gene>
<protein>
    <submittedName>
        <fullName evidence="1">Uncharacterized protein</fullName>
    </submittedName>
</protein>
<sequence length="252" mass="25871">MVVPSATREATLPSPRYTYEYQLPSPSKVPYLWYQGYLVPTTKDLPECLSEKWKSVLVLMTVCPYGPKNQGHPAHCDDLTAGTGLMTHSGACFVPHTAIVLLLSSCGGGNGGRGGHGGRGGKGGKGESSGAPASILLSSYMGGNGGRGGTWGCSGGPYCRPTKKKLRSSAKPLNGVNARFNEFEPKGSIGGGTQGTPWDEEGSAVGKMTGAMDKATRGVAGEMATGATDEGEVGNGKAMGVSMVAVSFKMSS</sequence>
<organism evidence="1 2">
    <name type="scientific">Armillaria luteobubalina</name>
    <dbReference type="NCBI Taxonomy" id="153913"/>
    <lineage>
        <taxon>Eukaryota</taxon>
        <taxon>Fungi</taxon>
        <taxon>Dikarya</taxon>
        <taxon>Basidiomycota</taxon>
        <taxon>Agaricomycotina</taxon>
        <taxon>Agaricomycetes</taxon>
        <taxon>Agaricomycetidae</taxon>
        <taxon>Agaricales</taxon>
        <taxon>Marasmiineae</taxon>
        <taxon>Physalacriaceae</taxon>
        <taxon>Armillaria</taxon>
    </lineage>
</organism>
<evidence type="ECO:0000313" key="2">
    <source>
        <dbReference type="Proteomes" id="UP001175228"/>
    </source>
</evidence>
<evidence type="ECO:0000313" key="1">
    <source>
        <dbReference type="EMBL" id="KAK0499347.1"/>
    </source>
</evidence>
<comment type="caution">
    <text evidence="1">The sequence shown here is derived from an EMBL/GenBank/DDBJ whole genome shotgun (WGS) entry which is preliminary data.</text>
</comment>
<dbReference type="EMBL" id="JAUEPU010000009">
    <property type="protein sequence ID" value="KAK0499347.1"/>
    <property type="molecule type" value="Genomic_DNA"/>
</dbReference>
<accession>A0AA39UQS2</accession>
<dbReference type="AlphaFoldDB" id="A0AA39UQS2"/>
<reference evidence="1" key="1">
    <citation type="submission" date="2023-06" db="EMBL/GenBank/DDBJ databases">
        <authorList>
            <consortium name="Lawrence Berkeley National Laboratory"/>
            <person name="Ahrendt S."/>
            <person name="Sahu N."/>
            <person name="Indic B."/>
            <person name="Wong-Bajracharya J."/>
            <person name="Merenyi Z."/>
            <person name="Ke H.-M."/>
            <person name="Monk M."/>
            <person name="Kocsube S."/>
            <person name="Drula E."/>
            <person name="Lipzen A."/>
            <person name="Balint B."/>
            <person name="Henrissat B."/>
            <person name="Andreopoulos B."/>
            <person name="Martin F.M."/>
            <person name="Harder C.B."/>
            <person name="Rigling D."/>
            <person name="Ford K.L."/>
            <person name="Foster G.D."/>
            <person name="Pangilinan J."/>
            <person name="Papanicolaou A."/>
            <person name="Barry K."/>
            <person name="LaButti K."/>
            <person name="Viragh M."/>
            <person name="Koriabine M."/>
            <person name="Yan M."/>
            <person name="Riley R."/>
            <person name="Champramary S."/>
            <person name="Plett K.L."/>
            <person name="Tsai I.J."/>
            <person name="Slot J."/>
            <person name="Sipos G."/>
            <person name="Plett J."/>
            <person name="Nagy L.G."/>
            <person name="Grigoriev I.V."/>
        </authorList>
    </citation>
    <scope>NUCLEOTIDE SEQUENCE</scope>
    <source>
        <strain evidence="1">HWK02</strain>
    </source>
</reference>